<reference evidence="2" key="1">
    <citation type="submission" date="2022-06" db="EMBL/GenBank/DDBJ databases">
        <title>Uncovering the hologenomic basis of an extraordinary plant invasion.</title>
        <authorList>
            <person name="Bieker V.C."/>
            <person name="Martin M.D."/>
            <person name="Gilbert T."/>
            <person name="Hodgins K."/>
            <person name="Battlay P."/>
            <person name="Petersen B."/>
            <person name="Wilson J."/>
        </authorList>
    </citation>
    <scope>NUCLEOTIDE SEQUENCE</scope>
    <source>
        <strain evidence="2">AA19_3_7</strain>
        <tissue evidence="2">Leaf</tissue>
    </source>
</reference>
<dbReference type="AlphaFoldDB" id="A0AAD5CIL9"/>
<protein>
    <submittedName>
        <fullName evidence="2">Uncharacterized protein</fullName>
    </submittedName>
</protein>
<comment type="caution">
    <text evidence="2">The sequence shown here is derived from an EMBL/GenBank/DDBJ whole genome shotgun (WGS) entry which is preliminary data.</text>
</comment>
<evidence type="ECO:0000313" key="2">
    <source>
        <dbReference type="EMBL" id="KAI7741545.1"/>
    </source>
</evidence>
<name>A0AAD5CIL9_AMBAR</name>
<gene>
    <name evidence="2" type="ORF">M8C21_012514</name>
</gene>
<feature type="compositionally biased region" description="Polar residues" evidence="1">
    <location>
        <begin position="1"/>
        <end position="11"/>
    </location>
</feature>
<sequence>MENTSYFQYSPTPTPTAPLHPSLHTTSSPLDLQRIACRETKVSTLYASHANMQQTPKSRDHEDLWACVQP</sequence>
<evidence type="ECO:0000256" key="1">
    <source>
        <dbReference type="SAM" id="MobiDB-lite"/>
    </source>
</evidence>
<feature type="region of interest" description="Disordered" evidence="1">
    <location>
        <begin position="51"/>
        <end position="70"/>
    </location>
</feature>
<keyword evidence="3" id="KW-1185">Reference proteome</keyword>
<evidence type="ECO:0000313" key="3">
    <source>
        <dbReference type="Proteomes" id="UP001206925"/>
    </source>
</evidence>
<feature type="region of interest" description="Disordered" evidence="1">
    <location>
        <begin position="1"/>
        <end position="25"/>
    </location>
</feature>
<proteinExistence type="predicted"/>
<dbReference type="Proteomes" id="UP001206925">
    <property type="component" value="Unassembled WGS sequence"/>
</dbReference>
<dbReference type="EMBL" id="JAMZMK010008176">
    <property type="protein sequence ID" value="KAI7741545.1"/>
    <property type="molecule type" value="Genomic_DNA"/>
</dbReference>
<accession>A0AAD5CIL9</accession>
<organism evidence="2 3">
    <name type="scientific">Ambrosia artemisiifolia</name>
    <name type="common">Common ragweed</name>
    <dbReference type="NCBI Taxonomy" id="4212"/>
    <lineage>
        <taxon>Eukaryota</taxon>
        <taxon>Viridiplantae</taxon>
        <taxon>Streptophyta</taxon>
        <taxon>Embryophyta</taxon>
        <taxon>Tracheophyta</taxon>
        <taxon>Spermatophyta</taxon>
        <taxon>Magnoliopsida</taxon>
        <taxon>eudicotyledons</taxon>
        <taxon>Gunneridae</taxon>
        <taxon>Pentapetalae</taxon>
        <taxon>asterids</taxon>
        <taxon>campanulids</taxon>
        <taxon>Asterales</taxon>
        <taxon>Asteraceae</taxon>
        <taxon>Asteroideae</taxon>
        <taxon>Heliantheae alliance</taxon>
        <taxon>Heliantheae</taxon>
        <taxon>Ambrosia</taxon>
    </lineage>
</organism>